<feature type="transmembrane region" description="Helical" evidence="8">
    <location>
        <begin position="237"/>
        <end position="262"/>
    </location>
</feature>
<dbReference type="InterPro" id="IPR029020">
    <property type="entry name" value="Ammonium/urea_transptr"/>
</dbReference>
<comment type="caution">
    <text evidence="10">The sequence shown here is derived from an EMBL/GenBank/DDBJ whole genome shotgun (WGS) entry which is preliminary data.</text>
</comment>
<keyword evidence="5 8" id="KW-1133">Transmembrane helix</keyword>
<keyword evidence="3" id="KW-0813">Transport</keyword>
<feature type="transmembrane region" description="Helical" evidence="8">
    <location>
        <begin position="15"/>
        <end position="38"/>
    </location>
</feature>
<dbReference type="InterPro" id="IPR024041">
    <property type="entry name" value="NH4_transpt_AmtB-like_dom"/>
</dbReference>
<evidence type="ECO:0000256" key="6">
    <source>
        <dbReference type="ARBA" id="ARBA00023136"/>
    </source>
</evidence>
<feature type="transmembrane region" description="Helical" evidence="8">
    <location>
        <begin position="50"/>
        <end position="69"/>
    </location>
</feature>
<dbReference type="GO" id="GO:0005886">
    <property type="term" value="C:plasma membrane"/>
    <property type="evidence" value="ECO:0007669"/>
    <property type="project" value="TreeGrafter"/>
</dbReference>
<keyword evidence="7" id="KW-0924">Ammonia transport</keyword>
<name>A0A9P8PSD7_9ASCO</name>
<gene>
    <name evidence="10" type="ORF">OGATHE_000936</name>
</gene>
<keyword evidence="6 8" id="KW-0472">Membrane</keyword>
<evidence type="ECO:0000256" key="2">
    <source>
        <dbReference type="ARBA" id="ARBA00005887"/>
    </source>
</evidence>
<sequence>MEEGEVEVGIALNSLFTLLNASLLLFLVLGMAMFYSGLTQRKAAFQQLSFPLLVTLEVMILWLCFGYTLSFSDTGKSGYLSDFAHVGLKDMDALVVYPNHRYKDDATQVFGLVYAVYNGLFASITAVIAMGCLCERGRLKPAFIFLIPWMFLIYCPIAYWVWNPNGWLHRKLNVLDFAGGNAVHIVSGTTALVYSWFMGYRNEANLVEYRSSNLGMVICGTIFIAVGWLGFNCGALYTVNALTGVILSNTVTSMAVGGLSWMGLDYSYHRDGRISVVGLCSGCIAGLTAITPCTAYINFWSSFVVGLLSGVLCNVGTRLKYWLKIDDSLDIGIHLFGGIVGNLLVGLFADKNVAALGGLSIKGGWINRHFIQLLHQFVSSLVVTVYVAGVSFIILAILVRLPGCRLRLDDANEMEGSDSALFSSEYIADYVEFVRQLNPDDYKED</sequence>
<feature type="transmembrane region" description="Helical" evidence="8">
    <location>
        <begin position="182"/>
        <end position="200"/>
    </location>
</feature>
<reference evidence="10" key="1">
    <citation type="journal article" date="2021" name="Open Biol.">
        <title>Shared evolutionary footprints suggest mitochondrial oxidative damage underlies multiple complex I losses in fungi.</title>
        <authorList>
            <person name="Schikora-Tamarit M.A."/>
            <person name="Marcet-Houben M."/>
            <person name="Nosek J."/>
            <person name="Gabaldon T."/>
        </authorList>
    </citation>
    <scope>NUCLEOTIDE SEQUENCE</scope>
    <source>
        <strain evidence="10">NCAIM Y.01608</strain>
    </source>
</reference>
<feature type="domain" description="Ammonium transporter AmtB-like" evidence="9">
    <location>
        <begin position="16"/>
        <end position="421"/>
    </location>
</feature>
<comment type="similarity">
    <text evidence="2">Belongs to the ammonia transporter channel (TC 1.A.11.2) family.</text>
</comment>
<feature type="transmembrane region" description="Helical" evidence="8">
    <location>
        <begin position="212"/>
        <end position="231"/>
    </location>
</feature>
<dbReference type="Pfam" id="PF00909">
    <property type="entry name" value="Ammonium_transp"/>
    <property type="match status" value="1"/>
</dbReference>
<dbReference type="PANTHER" id="PTHR43029:SF10">
    <property type="entry name" value="AMMONIUM TRANSPORTER MEP2"/>
    <property type="match status" value="1"/>
</dbReference>
<evidence type="ECO:0000313" key="11">
    <source>
        <dbReference type="Proteomes" id="UP000788993"/>
    </source>
</evidence>
<dbReference type="Proteomes" id="UP000788993">
    <property type="component" value="Unassembled WGS sequence"/>
</dbReference>
<evidence type="ECO:0000256" key="8">
    <source>
        <dbReference type="SAM" id="Phobius"/>
    </source>
</evidence>
<dbReference type="EMBL" id="JAEUBD010000108">
    <property type="protein sequence ID" value="KAH3677462.1"/>
    <property type="molecule type" value="Genomic_DNA"/>
</dbReference>
<reference evidence="10" key="2">
    <citation type="submission" date="2021-01" db="EMBL/GenBank/DDBJ databases">
        <authorList>
            <person name="Schikora-Tamarit M.A."/>
        </authorList>
    </citation>
    <scope>NUCLEOTIDE SEQUENCE</scope>
    <source>
        <strain evidence="10">NCAIM Y.01608</strain>
    </source>
</reference>
<dbReference type="InterPro" id="IPR018047">
    <property type="entry name" value="Ammonium_transpt_CS"/>
</dbReference>
<feature type="transmembrane region" description="Helical" evidence="8">
    <location>
        <begin position="142"/>
        <end position="162"/>
    </location>
</feature>
<accession>A0A9P8PSD7</accession>
<feature type="transmembrane region" description="Helical" evidence="8">
    <location>
        <begin position="377"/>
        <end position="399"/>
    </location>
</feature>
<dbReference type="PROSITE" id="PS01219">
    <property type="entry name" value="AMMONIUM_TRANSP"/>
    <property type="match status" value="1"/>
</dbReference>
<evidence type="ECO:0000313" key="10">
    <source>
        <dbReference type="EMBL" id="KAH3677462.1"/>
    </source>
</evidence>
<feature type="transmembrane region" description="Helical" evidence="8">
    <location>
        <begin position="109"/>
        <end position="130"/>
    </location>
</feature>
<evidence type="ECO:0000256" key="3">
    <source>
        <dbReference type="ARBA" id="ARBA00022448"/>
    </source>
</evidence>
<keyword evidence="11" id="KW-1185">Reference proteome</keyword>
<evidence type="ECO:0000259" key="9">
    <source>
        <dbReference type="Pfam" id="PF00909"/>
    </source>
</evidence>
<dbReference type="InterPro" id="IPR001905">
    <property type="entry name" value="Ammonium_transpt"/>
</dbReference>
<dbReference type="PANTHER" id="PTHR43029">
    <property type="entry name" value="AMMONIUM TRANSPORTER MEP2"/>
    <property type="match status" value="1"/>
</dbReference>
<protein>
    <recommendedName>
        <fullName evidence="9">Ammonium transporter AmtB-like domain-containing protein</fullName>
    </recommendedName>
</protein>
<dbReference type="AlphaFoldDB" id="A0A9P8PSD7"/>
<proteinExistence type="inferred from homology"/>
<evidence type="ECO:0000256" key="4">
    <source>
        <dbReference type="ARBA" id="ARBA00022692"/>
    </source>
</evidence>
<dbReference type="SUPFAM" id="SSF111352">
    <property type="entry name" value="Ammonium transporter"/>
    <property type="match status" value="1"/>
</dbReference>
<feature type="transmembrane region" description="Helical" evidence="8">
    <location>
        <begin position="329"/>
        <end position="349"/>
    </location>
</feature>
<organism evidence="10 11">
    <name type="scientific">Ogataea polymorpha</name>
    <dbReference type="NCBI Taxonomy" id="460523"/>
    <lineage>
        <taxon>Eukaryota</taxon>
        <taxon>Fungi</taxon>
        <taxon>Dikarya</taxon>
        <taxon>Ascomycota</taxon>
        <taxon>Saccharomycotina</taxon>
        <taxon>Pichiomycetes</taxon>
        <taxon>Pichiales</taxon>
        <taxon>Pichiaceae</taxon>
        <taxon>Ogataea</taxon>
    </lineage>
</organism>
<dbReference type="Gene3D" id="1.10.3430.10">
    <property type="entry name" value="Ammonium transporter AmtB like domains"/>
    <property type="match status" value="1"/>
</dbReference>
<evidence type="ECO:0000256" key="5">
    <source>
        <dbReference type="ARBA" id="ARBA00022989"/>
    </source>
</evidence>
<evidence type="ECO:0000256" key="1">
    <source>
        <dbReference type="ARBA" id="ARBA00004141"/>
    </source>
</evidence>
<keyword evidence="4 8" id="KW-0812">Transmembrane</keyword>
<feature type="transmembrane region" description="Helical" evidence="8">
    <location>
        <begin position="274"/>
        <end position="291"/>
    </location>
</feature>
<dbReference type="GO" id="GO:0008519">
    <property type="term" value="F:ammonium channel activity"/>
    <property type="evidence" value="ECO:0007669"/>
    <property type="project" value="InterPro"/>
</dbReference>
<evidence type="ECO:0000256" key="7">
    <source>
        <dbReference type="ARBA" id="ARBA00023177"/>
    </source>
</evidence>
<comment type="subcellular location">
    <subcellularLocation>
        <location evidence="1">Membrane</location>
        <topology evidence="1">Multi-pass membrane protein</topology>
    </subcellularLocation>
</comment>